<dbReference type="PIRSF" id="PIRSF005261">
    <property type="entry name" value="Heat_shock_Hsp33"/>
    <property type="match status" value="1"/>
</dbReference>
<protein>
    <recommendedName>
        <fullName evidence="1">33 kDa chaperonin</fullName>
    </recommendedName>
    <alternativeName>
        <fullName evidence="1">Heat shock protein 33 homolog</fullName>
        <shortName evidence="1">HSP33</shortName>
    </alternativeName>
</protein>
<dbReference type="EMBL" id="CP048877">
    <property type="protein sequence ID" value="QIJ71372.1"/>
    <property type="molecule type" value="Genomic_DNA"/>
</dbReference>
<evidence type="ECO:0000313" key="2">
    <source>
        <dbReference type="EMBL" id="QIJ71372.1"/>
    </source>
</evidence>
<reference evidence="2 3" key="1">
    <citation type="submission" date="2020-02" db="EMBL/GenBank/DDBJ databases">
        <title>Genome analysis of Thermosulfuriphilus ammonigenes ST65T, an anaerobic thermophilic chemolithoautotrophic bacterium isolated from a deep-sea hydrothermal vent.</title>
        <authorList>
            <person name="Slobodkina G."/>
            <person name="Allioux M."/>
            <person name="Merkel A."/>
            <person name="Alain K."/>
            <person name="Jebbar M."/>
            <person name="Slobodkin A."/>
        </authorList>
    </citation>
    <scope>NUCLEOTIDE SEQUENCE [LARGE SCALE GENOMIC DNA]</scope>
    <source>
        <strain evidence="2 3">ST65</strain>
    </source>
</reference>
<keyword evidence="1" id="KW-1015">Disulfide bond</keyword>
<comment type="PTM">
    <text evidence="1">Under oxidizing conditions two disulfide bonds are formed involving the reactive cysteines. Under reducing conditions zinc is bound to the reactive cysteines and the protein is inactive.</text>
</comment>
<dbReference type="CDD" id="cd00498">
    <property type="entry name" value="Hsp33"/>
    <property type="match status" value="1"/>
</dbReference>
<organism evidence="2 3">
    <name type="scientific">Thermosulfuriphilus ammonigenes</name>
    <dbReference type="NCBI Taxonomy" id="1936021"/>
    <lineage>
        <taxon>Bacteria</taxon>
        <taxon>Pseudomonadati</taxon>
        <taxon>Thermodesulfobacteriota</taxon>
        <taxon>Thermodesulfobacteria</taxon>
        <taxon>Thermodesulfobacteriales</taxon>
        <taxon>Thermodesulfobacteriaceae</taxon>
        <taxon>Thermosulfuriphilus</taxon>
    </lineage>
</organism>
<dbReference type="InterPro" id="IPR016154">
    <property type="entry name" value="Heat_shock_Hsp33_C"/>
</dbReference>
<feature type="disulfide bond" description="Redox-active" evidence="1">
    <location>
        <begin position="271"/>
        <end position="274"/>
    </location>
</feature>
<dbReference type="PANTHER" id="PTHR30111:SF1">
    <property type="entry name" value="33 KDA CHAPERONIN"/>
    <property type="match status" value="1"/>
</dbReference>
<dbReference type="Pfam" id="PF01430">
    <property type="entry name" value="HSP33"/>
    <property type="match status" value="1"/>
</dbReference>
<dbReference type="InterPro" id="IPR016153">
    <property type="entry name" value="Heat_shock_Hsp33_N"/>
</dbReference>
<dbReference type="NCBIfam" id="NF001033">
    <property type="entry name" value="PRK00114.1"/>
    <property type="match status" value="1"/>
</dbReference>
<dbReference type="SUPFAM" id="SSF118352">
    <property type="entry name" value="HSP33 redox switch-like"/>
    <property type="match status" value="1"/>
</dbReference>
<dbReference type="Gene3D" id="3.55.30.10">
    <property type="entry name" value="Hsp33 domain"/>
    <property type="match status" value="1"/>
</dbReference>
<gene>
    <name evidence="1 2" type="primary">hslO</name>
    <name evidence="2" type="ORF">G4V39_03375</name>
</gene>
<dbReference type="HAMAP" id="MF_00117">
    <property type="entry name" value="HslO"/>
    <property type="match status" value="1"/>
</dbReference>
<dbReference type="GO" id="GO:0051082">
    <property type="term" value="F:unfolded protein binding"/>
    <property type="evidence" value="ECO:0007669"/>
    <property type="project" value="UniProtKB-UniRule"/>
</dbReference>
<comment type="function">
    <text evidence="1">Redox regulated molecular chaperone. Protects both thermally unfolding and oxidatively damaged proteins from irreversible aggregation. Plays an important role in the bacterial defense system toward oxidative stress.</text>
</comment>
<dbReference type="PANTHER" id="PTHR30111">
    <property type="entry name" value="33 KDA CHAPERONIN"/>
    <property type="match status" value="1"/>
</dbReference>
<keyword evidence="1" id="KW-0963">Cytoplasm</keyword>
<name>A0A6G7PUN8_9BACT</name>
<proteinExistence type="inferred from homology"/>
<evidence type="ECO:0000313" key="3">
    <source>
        <dbReference type="Proteomes" id="UP000502179"/>
    </source>
</evidence>
<sequence length="305" mass="33057">MDDYLFRGVSDDGSFRVIGARTTHLVDEARRRHQASPTAIAALGRAMTAAVLLSADLKKEDHRVMIQIQGGGPLGEILAEADGAGRARGCIQRPSVHLPPTEARKLDVGGGVGARGFFSVTKDLGLKEPYQGSVPLVSGEIAEDLSYYLTVSEQVPSAAAIGVLVEVDGRVKAAGGLLFQSLPEASDEAVARLEKRLREMPPLTSLLSRGLAPEEVARELLSPVSLKILETRPVVFGCRCSRERVERALIALGIKEIERLAKEKESTEISCDFCRTTYVFTRQDLERLIKEVFGGKPGRDRVPQA</sequence>
<keyword evidence="1" id="KW-0862">Zinc</keyword>
<dbReference type="GO" id="GO:0005737">
    <property type="term" value="C:cytoplasm"/>
    <property type="evidence" value="ECO:0007669"/>
    <property type="project" value="UniProtKB-SubCell"/>
</dbReference>
<dbReference type="Proteomes" id="UP000502179">
    <property type="component" value="Chromosome"/>
</dbReference>
<evidence type="ECO:0000256" key="1">
    <source>
        <dbReference type="HAMAP-Rule" id="MF_00117"/>
    </source>
</evidence>
<dbReference type="InterPro" id="IPR000397">
    <property type="entry name" value="Heat_shock_Hsp33"/>
</dbReference>
<comment type="similarity">
    <text evidence="1">Belongs to the HSP33 family.</text>
</comment>
<accession>A0A6G7PUN8</accession>
<dbReference type="RefSeq" id="WP_166031593.1">
    <property type="nucleotide sequence ID" value="NZ_CP048877.1"/>
</dbReference>
<keyword evidence="1" id="KW-0143">Chaperone</keyword>
<dbReference type="Gene3D" id="3.90.1280.10">
    <property type="entry name" value="HSP33 redox switch-like"/>
    <property type="match status" value="1"/>
</dbReference>
<dbReference type="AlphaFoldDB" id="A0A6G7PUN8"/>
<keyword evidence="3" id="KW-1185">Reference proteome</keyword>
<dbReference type="KEGG" id="tav:G4V39_03375"/>
<comment type="subcellular location">
    <subcellularLocation>
        <location evidence="1">Cytoplasm</location>
    </subcellularLocation>
</comment>
<dbReference type="GO" id="GO:0044183">
    <property type="term" value="F:protein folding chaperone"/>
    <property type="evidence" value="ECO:0007669"/>
    <property type="project" value="TreeGrafter"/>
</dbReference>
<keyword evidence="1" id="KW-0676">Redox-active center</keyword>
<dbReference type="SUPFAM" id="SSF64397">
    <property type="entry name" value="Hsp33 domain"/>
    <property type="match status" value="1"/>
</dbReference>
<feature type="disulfide bond" description="Redox-active" evidence="1">
    <location>
        <begin position="238"/>
        <end position="240"/>
    </location>
</feature>
<dbReference type="GO" id="GO:0042026">
    <property type="term" value="P:protein refolding"/>
    <property type="evidence" value="ECO:0007669"/>
    <property type="project" value="TreeGrafter"/>
</dbReference>